<name>A0ABU6AYI1_9NOCA</name>
<proteinExistence type="predicted"/>
<dbReference type="RefSeq" id="WP_195078222.1">
    <property type="nucleotide sequence ID" value="NZ_JAYESH010000004.1"/>
</dbReference>
<organism evidence="1 2">
    <name type="scientific">Nocardia implantans</name>
    <dbReference type="NCBI Taxonomy" id="3108168"/>
    <lineage>
        <taxon>Bacteria</taxon>
        <taxon>Bacillati</taxon>
        <taxon>Actinomycetota</taxon>
        <taxon>Actinomycetes</taxon>
        <taxon>Mycobacteriales</taxon>
        <taxon>Nocardiaceae</taxon>
        <taxon>Nocardia</taxon>
    </lineage>
</organism>
<sequence>MSELELDPVQTREMAEAVRGHADAIRQSVPLSRDVVAVETMRDSQVADAVDQIATALDRVVAYHAQQLIGFADVTDTAVVEFLSRDQAWATALREAGQR</sequence>
<reference evidence="1 2" key="1">
    <citation type="submission" date="2023-12" db="EMBL/GenBank/DDBJ databases">
        <title>novel species in genus Nocarida.</title>
        <authorList>
            <person name="Li Z."/>
        </authorList>
    </citation>
    <scope>NUCLEOTIDE SEQUENCE [LARGE SCALE GENOMIC DNA]</scope>
    <source>
        <strain evidence="1 2">CDC186</strain>
    </source>
</reference>
<keyword evidence="2" id="KW-1185">Reference proteome</keyword>
<protein>
    <recommendedName>
        <fullName evidence="3">PE domain-containing protein</fullName>
    </recommendedName>
</protein>
<dbReference type="EMBL" id="JAYKYQ010000008">
    <property type="protein sequence ID" value="MEB3512347.1"/>
    <property type="molecule type" value="Genomic_DNA"/>
</dbReference>
<comment type="caution">
    <text evidence="1">The sequence shown here is derived from an EMBL/GenBank/DDBJ whole genome shotgun (WGS) entry which is preliminary data.</text>
</comment>
<accession>A0ABU6AYI1</accession>
<evidence type="ECO:0008006" key="3">
    <source>
        <dbReference type="Google" id="ProtNLM"/>
    </source>
</evidence>
<dbReference type="Proteomes" id="UP001348098">
    <property type="component" value="Unassembled WGS sequence"/>
</dbReference>
<gene>
    <name evidence="1" type="ORF">U3653_20130</name>
</gene>
<evidence type="ECO:0000313" key="1">
    <source>
        <dbReference type="EMBL" id="MEB3512347.1"/>
    </source>
</evidence>
<evidence type="ECO:0000313" key="2">
    <source>
        <dbReference type="Proteomes" id="UP001348098"/>
    </source>
</evidence>